<keyword evidence="8" id="KW-1185">Reference proteome</keyword>
<dbReference type="Proteomes" id="UP001218218">
    <property type="component" value="Unassembled WGS sequence"/>
</dbReference>
<keyword evidence="5" id="KW-0106">Calcium</keyword>
<evidence type="ECO:0000256" key="1">
    <source>
        <dbReference type="ARBA" id="ARBA00004496"/>
    </source>
</evidence>
<dbReference type="PROSITE" id="PS50222">
    <property type="entry name" value="EF_HAND_2"/>
    <property type="match status" value="2"/>
</dbReference>
<dbReference type="InterPro" id="IPR002048">
    <property type="entry name" value="EF_hand_dom"/>
</dbReference>
<reference evidence="7" key="1">
    <citation type="submission" date="2023-03" db="EMBL/GenBank/DDBJ databases">
        <title>Massive genome expansion in bonnet fungi (Mycena s.s.) driven by repeated elements and novel gene families across ecological guilds.</title>
        <authorList>
            <consortium name="Lawrence Berkeley National Laboratory"/>
            <person name="Harder C.B."/>
            <person name="Miyauchi S."/>
            <person name="Viragh M."/>
            <person name="Kuo A."/>
            <person name="Thoen E."/>
            <person name="Andreopoulos B."/>
            <person name="Lu D."/>
            <person name="Skrede I."/>
            <person name="Drula E."/>
            <person name="Henrissat B."/>
            <person name="Morin E."/>
            <person name="Kohler A."/>
            <person name="Barry K."/>
            <person name="LaButti K."/>
            <person name="Morin E."/>
            <person name="Salamov A."/>
            <person name="Lipzen A."/>
            <person name="Mereny Z."/>
            <person name="Hegedus B."/>
            <person name="Baldrian P."/>
            <person name="Stursova M."/>
            <person name="Weitz H."/>
            <person name="Taylor A."/>
            <person name="Grigoriev I.V."/>
            <person name="Nagy L.G."/>
            <person name="Martin F."/>
            <person name="Kauserud H."/>
        </authorList>
    </citation>
    <scope>NUCLEOTIDE SEQUENCE</scope>
    <source>
        <strain evidence="7">CBHHK002</strain>
    </source>
</reference>
<dbReference type="PANTHER" id="PTHR46212">
    <property type="entry name" value="PEFLIN"/>
    <property type="match status" value="1"/>
</dbReference>
<dbReference type="Gene3D" id="1.10.238.10">
    <property type="entry name" value="EF-hand"/>
    <property type="match status" value="1"/>
</dbReference>
<dbReference type="GO" id="GO:0048306">
    <property type="term" value="F:calcium-dependent protein binding"/>
    <property type="evidence" value="ECO:0007669"/>
    <property type="project" value="UniProtKB-ARBA"/>
</dbReference>
<keyword evidence="2" id="KW-0963">Cytoplasm</keyword>
<comment type="subcellular location">
    <subcellularLocation>
        <location evidence="1">Cytoplasm</location>
    </subcellularLocation>
</comment>
<dbReference type="SMART" id="SM00054">
    <property type="entry name" value="EFh"/>
    <property type="match status" value="3"/>
</dbReference>
<gene>
    <name evidence="7" type="ORF">DFH08DRAFT_1011722</name>
</gene>
<dbReference type="EMBL" id="JARIHO010000024">
    <property type="protein sequence ID" value="KAJ7343071.1"/>
    <property type="molecule type" value="Genomic_DNA"/>
</dbReference>
<dbReference type="InterPro" id="IPR018247">
    <property type="entry name" value="EF_Hand_1_Ca_BS"/>
</dbReference>
<proteinExistence type="predicted"/>
<dbReference type="PROSITE" id="PS00018">
    <property type="entry name" value="EF_HAND_1"/>
    <property type="match status" value="2"/>
</dbReference>
<dbReference type="InterPro" id="IPR011992">
    <property type="entry name" value="EF-hand-dom_pair"/>
</dbReference>
<keyword evidence="4" id="KW-0677">Repeat</keyword>
<evidence type="ECO:0000313" key="7">
    <source>
        <dbReference type="EMBL" id="KAJ7343071.1"/>
    </source>
</evidence>
<keyword evidence="3" id="KW-0479">Metal-binding</keyword>
<dbReference type="Pfam" id="PF13405">
    <property type="entry name" value="EF-hand_6"/>
    <property type="match status" value="1"/>
</dbReference>
<sequence length="241" mass="26557">MSSNGCLADWCAMIYPVLVLDSERLDGSDTSIPEGGHGGAPQSAACDGGHGAGGFVKPTLSWRAPAGADPQLCRWFSSIDANGSGEITADELQSALVNGDMTRFDIRTVRTLMTLFDMDDSGTIDFNEFAGLWTFIQNWKKVFDLFDRDRSGMIDKEELRKVLLAQFRRDFSSNLLDQLLCKYAFNTAESDAPAGFSLDSFLRAVVFVKQLGEEFQQIGPDGNGLIRIKCDKFMEMALHLL</sequence>
<dbReference type="Pfam" id="PF13499">
    <property type="entry name" value="EF-hand_7"/>
    <property type="match status" value="1"/>
</dbReference>
<protein>
    <recommendedName>
        <fullName evidence="6">EF-hand domain-containing protein</fullName>
    </recommendedName>
</protein>
<evidence type="ECO:0000256" key="5">
    <source>
        <dbReference type="ARBA" id="ARBA00022837"/>
    </source>
</evidence>
<evidence type="ECO:0000313" key="8">
    <source>
        <dbReference type="Proteomes" id="UP001218218"/>
    </source>
</evidence>
<dbReference type="SUPFAM" id="SSF47473">
    <property type="entry name" value="EF-hand"/>
    <property type="match status" value="1"/>
</dbReference>
<feature type="domain" description="EF-hand" evidence="6">
    <location>
        <begin position="67"/>
        <end position="102"/>
    </location>
</feature>
<evidence type="ECO:0000256" key="3">
    <source>
        <dbReference type="ARBA" id="ARBA00022723"/>
    </source>
</evidence>
<evidence type="ECO:0000256" key="4">
    <source>
        <dbReference type="ARBA" id="ARBA00022737"/>
    </source>
</evidence>
<evidence type="ECO:0000256" key="2">
    <source>
        <dbReference type="ARBA" id="ARBA00022490"/>
    </source>
</evidence>
<evidence type="ECO:0000259" key="6">
    <source>
        <dbReference type="PROSITE" id="PS50222"/>
    </source>
</evidence>
<dbReference type="InterPro" id="IPR051426">
    <property type="entry name" value="Peflin/Sorcin_CaBP"/>
</dbReference>
<dbReference type="PANTHER" id="PTHR46212:SF3">
    <property type="entry name" value="GH27120P"/>
    <property type="match status" value="1"/>
</dbReference>
<dbReference type="GO" id="GO:0005737">
    <property type="term" value="C:cytoplasm"/>
    <property type="evidence" value="ECO:0007669"/>
    <property type="project" value="UniProtKB-SubCell"/>
</dbReference>
<organism evidence="7 8">
    <name type="scientific">Mycena albidolilacea</name>
    <dbReference type="NCBI Taxonomy" id="1033008"/>
    <lineage>
        <taxon>Eukaryota</taxon>
        <taxon>Fungi</taxon>
        <taxon>Dikarya</taxon>
        <taxon>Basidiomycota</taxon>
        <taxon>Agaricomycotina</taxon>
        <taxon>Agaricomycetes</taxon>
        <taxon>Agaricomycetidae</taxon>
        <taxon>Agaricales</taxon>
        <taxon>Marasmiineae</taxon>
        <taxon>Mycenaceae</taxon>
        <taxon>Mycena</taxon>
    </lineage>
</organism>
<comment type="caution">
    <text evidence="7">The sequence shown here is derived from an EMBL/GenBank/DDBJ whole genome shotgun (WGS) entry which is preliminary data.</text>
</comment>
<dbReference type="GO" id="GO:0005509">
    <property type="term" value="F:calcium ion binding"/>
    <property type="evidence" value="ECO:0007669"/>
    <property type="project" value="InterPro"/>
</dbReference>
<name>A0AAD6ZWP4_9AGAR</name>
<accession>A0AAD6ZWP4</accession>
<feature type="domain" description="EF-hand" evidence="6">
    <location>
        <begin position="134"/>
        <end position="169"/>
    </location>
</feature>
<dbReference type="AlphaFoldDB" id="A0AAD6ZWP4"/>